<comment type="caution">
    <text evidence="1">The sequence shown here is derived from an EMBL/GenBank/DDBJ whole genome shotgun (WGS) entry which is preliminary data.</text>
</comment>
<accession>J9GRR0</accession>
<name>J9GRR0_9ZZZZ</name>
<dbReference type="AlphaFoldDB" id="J9GRR0"/>
<sequence>MRRSVDCASRTDNRYILYKCRLYGRSFVVHSASTLVSRHDATCFT</sequence>
<evidence type="ECO:0000313" key="1">
    <source>
        <dbReference type="EMBL" id="EJX10574.1"/>
    </source>
</evidence>
<gene>
    <name evidence="1" type="ORF">EVA_00952</name>
</gene>
<organism evidence="1">
    <name type="scientific">gut metagenome</name>
    <dbReference type="NCBI Taxonomy" id="749906"/>
    <lineage>
        <taxon>unclassified sequences</taxon>
        <taxon>metagenomes</taxon>
        <taxon>organismal metagenomes</taxon>
    </lineage>
</organism>
<dbReference type="EMBL" id="AMCI01000155">
    <property type="protein sequence ID" value="EJX10574.1"/>
    <property type="molecule type" value="Genomic_DNA"/>
</dbReference>
<proteinExistence type="predicted"/>
<protein>
    <submittedName>
        <fullName evidence="1">Uncharacterized protein</fullName>
    </submittedName>
</protein>
<reference evidence="1" key="1">
    <citation type="journal article" date="2012" name="PLoS ONE">
        <title>Gene sets for utilization of primary and secondary nutrition supplies in the distal gut of endangered iberian lynx.</title>
        <authorList>
            <person name="Alcaide M."/>
            <person name="Messina E."/>
            <person name="Richter M."/>
            <person name="Bargiela R."/>
            <person name="Peplies J."/>
            <person name="Huws S.A."/>
            <person name="Newbold C.J."/>
            <person name="Golyshin P.N."/>
            <person name="Simon M.A."/>
            <person name="Lopez G."/>
            <person name="Yakimov M.M."/>
            <person name="Ferrer M."/>
        </authorList>
    </citation>
    <scope>NUCLEOTIDE SEQUENCE</scope>
</reference>